<organism evidence="1 2">
    <name type="scientific">Streblomastix strix</name>
    <dbReference type="NCBI Taxonomy" id="222440"/>
    <lineage>
        <taxon>Eukaryota</taxon>
        <taxon>Metamonada</taxon>
        <taxon>Preaxostyla</taxon>
        <taxon>Oxymonadida</taxon>
        <taxon>Streblomastigidae</taxon>
        <taxon>Streblomastix</taxon>
    </lineage>
</organism>
<proteinExistence type="predicted"/>
<sequence length="235" mass="26458">MTGGASNQILLVNGDTTDMGDFLPKYYPHAMGQMIIEHNDDIRNQGIRIMKNKANWDSIVLTGCNDDPQNRDGVWKMGSTSSQFRIQEQEDEAYDYKGLIIDFDCTTLKFNNQLVAPIPNPPIGYAIQQTLGIGVFDTFTWEQVMLQNNRVYVSIAITHSDPNTYWNTGYTIFSVMNDAAKPKFSGSPQWTNAVAIDCYVDVDGLIKINAICQFYLPDDFLVQISNSYAVYNQSS</sequence>
<dbReference type="AlphaFoldDB" id="A0A5J4TJW4"/>
<comment type="caution">
    <text evidence="1">The sequence shown here is derived from an EMBL/GenBank/DDBJ whole genome shotgun (WGS) entry which is preliminary data.</text>
</comment>
<dbReference type="Proteomes" id="UP000324800">
    <property type="component" value="Unassembled WGS sequence"/>
</dbReference>
<name>A0A5J4TJW4_9EUKA</name>
<evidence type="ECO:0000313" key="2">
    <source>
        <dbReference type="Proteomes" id="UP000324800"/>
    </source>
</evidence>
<accession>A0A5J4TJW4</accession>
<dbReference type="EMBL" id="SNRW01030239">
    <property type="protein sequence ID" value="KAA6358182.1"/>
    <property type="molecule type" value="Genomic_DNA"/>
</dbReference>
<gene>
    <name evidence="1" type="ORF">EZS28_046291</name>
</gene>
<protein>
    <submittedName>
        <fullName evidence="1">Uncharacterized protein</fullName>
    </submittedName>
</protein>
<reference evidence="1 2" key="1">
    <citation type="submission" date="2019-03" db="EMBL/GenBank/DDBJ databases">
        <title>Single cell metagenomics reveals metabolic interactions within the superorganism composed of flagellate Streblomastix strix and complex community of Bacteroidetes bacteria on its surface.</title>
        <authorList>
            <person name="Treitli S.C."/>
            <person name="Kolisko M."/>
            <person name="Husnik F."/>
            <person name="Keeling P."/>
            <person name="Hampl V."/>
        </authorList>
    </citation>
    <scope>NUCLEOTIDE SEQUENCE [LARGE SCALE GENOMIC DNA]</scope>
    <source>
        <strain evidence="1">ST1C</strain>
    </source>
</reference>
<evidence type="ECO:0000313" key="1">
    <source>
        <dbReference type="EMBL" id="KAA6358182.1"/>
    </source>
</evidence>